<dbReference type="Proteomes" id="UP000509510">
    <property type="component" value="Chromosome V"/>
</dbReference>
<sequence length="105" mass="11212">MVNLLIKISLPLNHGGLNSLPFTNLGSVEHAKLNLNNETLDRITLTSKSEIGFAQHLVDLVVSVLQKGSGLPTTLVKDLLPAASPAEPDPEIITVLPRSPDELTV</sequence>
<dbReference type="GeneID" id="55997786"/>
<evidence type="ECO:0000313" key="1">
    <source>
        <dbReference type="EMBL" id="QKX63137.1"/>
    </source>
</evidence>
<accession>A0A7H8RAK5</accession>
<protein>
    <submittedName>
        <fullName evidence="1">Uncharacterized protein</fullName>
    </submittedName>
</protein>
<dbReference type="KEGG" id="trg:TRUGW13939_10306"/>
<keyword evidence="2" id="KW-1185">Reference proteome</keyword>
<proteinExistence type="predicted"/>
<gene>
    <name evidence="1" type="ORF">TRUGW13939_10306</name>
</gene>
<reference evidence="2" key="1">
    <citation type="submission" date="2020-06" db="EMBL/GenBank/DDBJ databases">
        <title>A chromosome-scale genome assembly of Talaromyces rugulosus W13939.</title>
        <authorList>
            <person name="Wang B."/>
            <person name="Guo L."/>
            <person name="Ye K."/>
            <person name="Wang L."/>
        </authorList>
    </citation>
    <scope>NUCLEOTIDE SEQUENCE [LARGE SCALE GENOMIC DNA]</scope>
    <source>
        <strain evidence="2">W13939</strain>
    </source>
</reference>
<dbReference type="AlphaFoldDB" id="A0A7H8RAK5"/>
<dbReference type="RefSeq" id="XP_035349311.1">
    <property type="nucleotide sequence ID" value="XM_035493418.1"/>
</dbReference>
<organism evidence="1 2">
    <name type="scientific">Talaromyces rugulosus</name>
    <name type="common">Penicillium rugulosum</name>
    <dbReference type="NCBI Taxonomy" id="121627"/>
    <lineage>
        <taxon>Eukaryota</taxon>
        <taxon>Fungi</taxon>
        <taxon>Dikarya</taxon>
        <taxon>Ascomycota</taxon>
        <taxon>Pezizomycotina</taxon>
        <taxon>Eurotiomycetes</taxon>
        <taxon>Eurotiomycetidae</taxon>
        <taxon>Eurotiales</taxon>
        <taxon>Trichocomaceae</taxon>
        <taxon>Talaromyces</taxon>
        <taxon>Talaromyces sect. Islandici</taxon>
    </lineage>
</organism>
<evidence type="ECO:0000313" key="2">
    <source>
        <dbReference type="Proteomes" id="UP000509510"/>
    </source>
</evidence>
<dbReference type="EMBL" id="CP055902">
    <property type="protein sequence ID" value="QKX63137.1"/>
    <property type="molecule type" value="Genomic_DNA"/>
</dbReference>
<name>A0A7H8RAK5_TALRU</name>